<protein>
    <recommendedName>
        <fullName evidence="3">Dicarboxylate transport domain-containing protein</fullName>
    </recommendedName>
</protein>
<proteinExistence type="predicted"/>
<name>I4CVN6_STUST</name>
<dbReference type="PATRIC" id="fig|1196835.3.peg.2933"/>
<evidence type="ECO:0000313" key="1">
    <source>
        <dbReference type="EMBL" id="AFM34143.1"/>
    </source>
</evidence>
<dbReference type="EMBL" id="CP003677">
    <property type="protein sequence ID" value="AFM34143.1"/>
    <property type="molecule type" value="Genomic_DNA"/>
</dbReference>
<dbReference type="AlphaFoldDB" id="I4CVN6"/>
<dbReference type="InterPro" id="IPR021730">
    <property type="entry name" value="YdbH"/>
</dbReference>
<gene>
    <name evidence="1" type="ORF">A458_14570</name>
</gene>
<reference evidence="1 2" key="1">
    <citation type="journal article" date="2012" name="J. Bacteriol.">
        <title>Complete Genome Sequence of the Naphthalene-Degrading Bacterium Pseudomonas stutzeri AN10 (CCUG 29243).</title>
        <authorList>
            <person name="Brunet-Galmes I."/>
            <person name="Busquets A."/>
            <person name="Pena A."/>
            <person name="Gomila M."/>
            <person name="Nogales B."/>
            <person name="Garcia-Valdes E."/>
            <person name="Lalucat J."/>
            <person name="Bennasar A."/>
            <person name="Bosch R."/>
        </authorList>
    </citation>
    <scope>NUCLEOTIDE SEQUENCE [LARGE SCALE GENOMIC DNA]</scope>
    <source>
        <strain evidence="1 2">CCUG 29243</strain>
    </source>
</reference>
<evidence type="ECO:0000313" key="2">
    <source>
        <dbReference type="Proteomes" id="UP000006063"/>
    </source>
</evidence>
<dbReference type="RefSeq" id="WP_014821013.1">
    <property type="nucleotide sequence ID" value="NC_018028.1"/>
</dbReference>
<accession>I4CVN6</accession>
<sequence length="859" mass="94767">MTKPSRILRWLLAGLLLLLLLAGGFAWYQWTAFKREQGIVELDWQGLRVSFRSISIRQLDYAQLTGNGLNLTVRAENIALQVPSLFQPFPPQSLQIDRLSTTLLSLPHAGNESSPPRDAEQYARWVAWLPQRMTIADLRMDLPCAKGRCDERGSLWLEHGGETLLPVDARLDLRRNEHRVSLIVSAQGPDPMHSLIEARLLIDEQSRLEGSNRLNLLGNTLRSDGTLAMGSLPEAPWLLSWLSDWTGYEPTLLPDMPADMRLGAGWALSVPRSTDGTLEWRRAGGDLRLSGHLPAPWPWPIIGLGELQGDIDLTANGQDGLWLPTELKANVQLRPEPALVADLPENLRPERLNIQIEPLDAETDQDELPLQVKLDAQGATPATLQARVRLNTAPPYVLQIEQAQLQLRSSKLKLDALSLGGLEATLDFSGRASLEQIDVQLHKSSRATLTDLTSGELIARQLQALLSQPLSLHLDRRNSEPPSWRVQGPLDLRVSRLDHPRLISQGWHWSGQLEADATKLAATGPLSNDVGLTLAANLNKRWNGPLQASGKLQEIFLRAGNPLARSFTAWPEMLELNSGRLLADGTLSVPAGSTPPSARLTLEARGLAGIIDRAEISGLDARITASLERNRLELDITELRLAQLNPGFTFGPLLLRGNYRTDLDHPVQGQLRWATAETQIFGGRFWLAPATLDLAAPQQQLSAKLQGLQLSDMLAAYPTEGLDGSGLIDGSFDIRRSALGFSVDQGELAARAPGGVLRFRSPKIEALGQSNPAMKIVTEALHDFHYDRLSSDVRYDESGKLNLALRLNGRNPALEGGRPINFSINLEEDIPALLTSLQLSDRVSETIQRRVQEHLQRLQ</sequence>
<dbReference type="Pfam" id="PF11739">
    <property type="entry name" value="YdbH-like"/>
    <property type="match status" value="1"/>
</dbReference>
<dbReference type="eggNOG" id="COG2911">
    <property type="taxonomic scope" value="Bacteria"/>
</dbReference>
<dbReference type="Proteomes" id="UP000006063">
    <property type="component" value="Chromosome"/>
</dbReference>
<organism evidence="1 2">
    <name type="scientific">Stutzerimonas stutzeri CCUG 29243</name>
    <dbReference type="NCBI Taxonomy" id="1196835"/>
    <lineage>
        <taxon>Bacteria</taxon>
        <taxon>Pseudomonadati</taxon>
        <taxon>Pseudomonadota</taxon>
        <taxon>Gammaproteobacteria</taxon>
        <taxon>Pseudomonadales</taxon>
        <taxon>Pseudomonadaceae</taxon>
        <taxon>Stutzerimonas</taxon>
    </lineage>
</organism>
<dbReference type="KEGG" id="psc:A458_14570"/>
<evidence type="ECO:0008006" key="3">
    <source>
        <dbReference type="Google" id="ProtNLM"/>
    </source>
</evidence>
<dbReference type="HOGENOM" id="CLU_016954_0_0_6"/>